<dbReference type="PROSITE" id="PS00455">
    <property type="entry name" value="AMP_BINDING"/>
    <property type="match status" value="1"/>
</dbReference>
<dbReference type="EMBL" id="RIBY02002189">
    <property type="protein sequence ID" value="KAH9823620.1"/>
    <property type="molecule type" value="Genomic_DNA"/>
</dbReference>
<evidence type="ECO:0000313" key="7">
    <source>
        <dbReference type="Proteomes" id="UP001138500"/>
    </source>
</evidence>
<keyword evidence="4" id="KW-1133">Transmembrane helix</keyword>
<dbReference type="PANTHER" id="PTHR43439">
    <property type="entry name" value="PHENYLACETATE-COENZYME A LIGASE"/>
    <property type="match status" value="1"/>
</dbReference>
<dbReference type="InterPro" id="IPR051414">
    <property type="entry name" value="Adenylate-forming_Reductase"/>
</dbReference>
<dbReference type="PANTHER" id="PTHR43439:SF2">
    <property type="entry name" value="ENZYME, PUTATIVE (JCVI)-RELATED"/>
    <property type="match status" value="1"/>
</dbReference>
<proteinExistence type="predicted"/>
<gene>
    <name evidence="6" type="ORF">Tdes44962_MAKER04580</name>
</gene>
<organism evidence="6 7">
    <name type="scientific">Teratosphaeria destructans</name>
    <dbReference type="NCBI Taxonomy" id="418781"/>
    <lineage>
        <taxon>Eukaryota</taxon>
        <taxon>Fungi</taxon>
        <taxon>Dikarya</taxon>
        <taxon>Ascomycota</taxon>
        <taxon>Pezizomycotina</taxon>
        <taxon>Dothideomycetes</taxon>
        <taxon>Dothideomycetidae</taxon>
        <taxon>Mycosphaerellales</taxon>
        <taxon>Teratosphaeriaceae</taxon>
        <taxon>Teratosphaeria</taxon>
    </lineage>
</organism>
<evidence type="ECO:0000256" key="3">
    <source>
        <dbReference type="SAM" id="MobiDB-lite"/>
    </source>
</evidence>
<dbReference type="Proteomes" id="UP001138500">
    <property type="component" value="Unassembled WGS sequence"/>
</dbReference>
<protein>
    <submittedName>
        <fullName evidence="6">Nonribosomal peptide synthetase MxcG</fullName>
    </submittedName>
</protein>
<keyword evidence="1" id="KW-0596">Phosphopantetheine</keyword>
<feature type="region of interest" description="Disordered" evidence="3">
    <location>
        <begin position="230"/>
        <end position="250"/>
    </location>
</feature>
<dbReference type="InterPro" id="IPR000873">
    <property type="entry name" value="AMP-dep_synth/lig_dom"/>
</dbReference>
<dbReference type="OrthoDB" id="429813at2759"/>
<feature type="transmembrane region" description="Helical" evidence="4">
    <location>
        <begin position="255"/>
        <end position="275"/>
    </location>
</feature>
<evidence type="ECO:0000313" key="6">
    <source>
        <dbReference type="EMBL" id="KAH9823620.1"/>
    </source>
</evidence>
<dbReference type="Pfam" id="PF23562">
    <property type="entry name" value="AMP-binding_C_3"/>
    <property type="match status" value="1"/>
</dbReference>
<dbReference type="AlphaFoldDB" id="A0A9W7W073"/>
<accession>A0A9W7W073</accession>
<dbReference type="Gene3D" id="3.40.50.12780">
    <property type="entry name" value="N-terminal domain of ligase-like"/>
    <property type="match status" value="1"/>
</dbReference>
<evidence type="ECO:0000256" key="2">
    <source>
        <dbReference type="ARBA" id="ARBA00022553"/>
    </source>
</evidence>
<reference evidence="6 7" key="2">
    <citation type="journal article" date="2021" name="Curr. Genet.">
        <title>Genetic response to nitrogen starvation in the aggressive Eucalyptus foliar pathogen Teratosphaeria destructans.</title>
        <authorList>
            <person name="Havenga M."/>
            <person name="Wingfield B.D."/>
            <person name="Wingfield M.J."/>
            <person name="Dreyer L.L."/>
            <person name="Roets F."/>
            <person name="Aylward J."/>
        </authorList>
    </citation>
    <scope>NUCLEOTIDE SEQUENCE [LARGE SCALE GENOMIC DNA]</scope>
    <source>
        <strain evidence="6">CMW44962</strain>
    </source>
</reference>
<feature type="domain" description="AMP-dependent synthetase/ligase" evidence="5">
    <location>
        <begin position="56"/>
        <end position="375"/>
    </location>
</feature>
<dbReference type="InterPro" id="IPR042099">
    <property type="entry name" value="ANL_N_sf"/>
</dbReference>
<evidence type="ECO:0000256" key="1">
    <source>
        <dbReference type="ARBA" id="ARBA00022450"/>
    </source>
</evidence>
<comment type="caution">
    <text evidence="6">The sequence shown here is derived from an EMBL/GenBank/DDBJ whole genome shotgun (WGS) entry which is preliminary data.</text>
</comment>
<dbReference type="InterPro" id="IPR020845">
    <property type="entry name" value="AMP-binding_CS"/>
</dbReference>
<keyword evidence="7" id="KW-1185">Reference proteome</keyword>
<evidence type="ECO:0000259" key="5">
    <source>
        <dbReference type="Pfam" id="PF00501"/>
    </source>
</evidence>
<keyword evidence="2" id="KW-0597">Phosphoprotein</keyword>
<reference evidence="6 7" key="1">
    <citation type="journal article" date="2018" name="IMA Fungus">
        <title>IMA Genome-F 10: Nine draft genome sequences of Claviceps purpurea s.lat., including C. arundinis, C. humidiphila, and C. cf. spartinae, pseudomolecules for the pitch canker pathogen Fusarium circinatum, draft genome of Davidsoniella eucalypti, Grosmannia galeiformis, Quambalaria eucalypti, and Teratosphaeria destructans.</title>
        <authorList>
            <person name="Wingfield B.D."/>
            <person name="Liu M."/>
            <person name="Nguyen H.D."/>
            <person name="Lane F.A."/>
            <person name="Morgan S.W."/>
            <person name="De Vos L."/>
            <person name="Wilken P.M."/>
            <person name="Duong T.A."/>
            <person name="Aylward J."/>
            <person name="Coetzee M.P."/>
            <person name="Dadej K."/>
            <person name="De Beer Z.W."/>
            <person name="Findlay W."/>
            <person name="Havenga M."/>
            <person name="Kolarik M."/>
            <person name="Menzies J.G."/>
            <person name="Naidoo K."/>
            <person name="Pochopski O."/>
            <person name="Shoukouhi P."/>
            <person name="Santana Q.C."/>
            <person name="Seifert K.A."/>
            <person name="Soal N."/>
            <person name="Steenkamp E.T."/>
            <person name="Tatham C.T."/>
            <person name="van der Nest M.A."/>
            <person name="Wingfield M.J."/>
        </authorList>
    </citation>
    <scope>NUCLEOTIDE SEQUENCE [LARGE SCALE GENOMIC DNA]</scope>
    <source>
        <strain evidence="6">CMW44962</strain>
    </source>
</reference>
<keyword evidence="4" id="KW-0812">Transmembrane</keyword>
<keyword evidence="4" id="KW-0472">Membrane</keyword>
<evidence type="ECO:0000256" key="4">
    <source>
        <dbReference type="SAM" id="Phobius"/>
    </source>
</evidence>
<dbReference type="Pfam" id="PF00501">
    <property type="entry name" value="AMP-binding"/>
    <property type="match status" value="1"/>
</dbReference>
<name>A0A9W7W073_9PEZI</name>
<sequence length="584" mass="64634">MFRDRCGRQFVLHPPMACDYKPLAAGRDFQEELLPVAIDNIASIEPDRPFALIARDADLAGGLQEVTFGALARAIDRAAWWLEDNVGKPLRFPTITYIGSGDLRYYVLLAGAMKVGFKVRANRERSRNSSWVNPQASILHLMRAARSEVFIYSTDQPLACAIAGKCGTRTMEAPSVAYLFDEHGEAERHYFYEKTPAAAGSDPVMIFNSSGTTGFPKLTVMTHAHLAARQAAAHPPSTTGRKGITKSEPRDRRRLILGSMGYVSMLLGLIGPVFGGRLSVMPPLHLSQTDFTPALFAKLATAGEVDSAFVFPQLATDISRDKDALQVARTLQHISFGGGPLSDEVRSRLTACTQLNDCWSTTETGVFAFQEPDRDASGHIVVESPGLNLHFEERRGGVFELCIIRAPRKQAQPFGWHQAVFDTFDDGRNKYATGDGFIKHATKPAHWLPVGRLDDMIILSLGHSVNPLPTEQACMRWPGVRSAIGFGHMKPALGLLVEMHPDYYQPLSCSQRLHDYVFMAVKDINARRQTFERVQARHIVLCSAEKPLSRSAKGLVQREACLKTYQEIDDCYSKSLVDHEFGEG</sequence>
<dbReference type="SUPFAM" id="SSF56801">
    <property type="entry name" value="Acetyl-CoA synthetase-like"/>
    <property type="match status" value="1"/>
</dbReference>